<evidence type="ECO:0000256" key="4">
    <source>
        <dbReference type="PIRSR" id="PIRSR610905-2"/>
    </source>
</evidence>
<dbReference type="InterPro" id="IPR010905">
    <property type="entry name" value="Glyco_hydro_88"/>
</dbReference>
<dbReference type="STRING" id="1401.BK123_15775"/>
<evidence type="ECO:0000256" key="3">
    <source>
        <dbReference type="PIRSR" id="PIRSR610905-1"/>
    </source>
</evidence>
<feature type="active site" description="Proton donor" evidence="3">
    <location>
        <position position="153"/>
    </location>
</feature>
<proteinExistence type="inferred from homology"/>
<feature type="binding site" evidence="4">
    <location>
        <position position="153"/>
    </location>
    <ligand>
        <name>substrate</name>
    </ligand>
</feature>
<dbReference type="EMBL" id="MRTF01000005">
    <property type="protein sequence ID" value="OME92086.1"/>
    <property type="molecule type" value="Genomic_DNA"/>
</dbReference>
<dbReference type="Proteomes" id="UP000187074">
    <property type="component" value="Unassembled WGS sequence"/>
</dbReference>
<dbReference type="PANTHER" id="PTHR36845">
    <property type="entry name" value="HYDROLASE, PUTATIVE (AFU_ORTHOLOGUE AFUA_7G05090)-RELATED"/>
    <property type="match status" value="1"/>
</dbReference>
<comment type="caution">
    <text evidence="5">The sequence shown here is derived from an EMBL/GenBank/DDBJ whole genome shotgun (WGS) entry which is preliminary data.</text>
</comment>
<gene>
    <name evidence="5" type="ORF">BK123_15775</name>
</gene>
<dbReference type="GO" id="GO:0000272">
    <property type="term" value="P:polysaccharide catabolic process"/>
    <property type="evidence" value="ECO:0007669"/>
    <property type="project" value="TreeGrafter"/>
</dbReference>
<dbReference type="InterPro" id="IPR008928">
    <property type="entry name" value="6-hairpin_glycosidase_sf"/>
</dbReference>
<feature type="binding site" evidence="4">
    <location>
        <position position="225"/>
    </location>
    <ligand>
        <name>substrate</name>
    </ligand>
</feature>
<reference evidence="5 6" key="1">
    <citation type="submission" date="2016-11" db="EMBL/GenBank/DDBJ databases">
        <title>Paenibacillus species isolates.</title>
        <authorList>
            <person name="Beno S.M."/>
        </authorList>
    </citation>
    <scope>NUCLEOTIDE SEQUENCE [LARGE SCALE GENOMIC DNA]</scope>
    <source>
        <strain evidence="5 6">FSL F4-0100</strain>
    </source>
</reference>
<organism evidence="5 6">
    <name type="scientific">Paenibacillus lautus</name>
    <name type="common">Bacillus lautus</name>
    <dbReference type="NCBI Taxonomy" id="1401"/>
    <lineage>
        <taxon>Bacteria</taxon>
        <taxon>Bacillati</taxon>
        <taxon>Bacillota</taxon>
        <taxon>Bacilli</taxon>
        <taxon>Bacillales</taxon>
        <taxon>Paenibacillaceae</taxon>
        <taxon>Paenibacillus</taxon>
    </lineage>
</organism>
<dbReference type="Pfam" id="PF07470">
    <property type="entry name" value="Glyco_hydro_88"/>
    <property type="match status" value="1"/>
</dbReference>
<accession>A0A1R1B0M0</accession>
<feature type="binding site" evidence="4">
    <location>
        <position position="96"/>
    </location>
    <ligand>
        <name>substrate</name>
    </ligand>
</feature>
<evidence type="ECO:0000256" key="1">
    <source>
        <dbReference type="ARBA" id="ARBA00022801"/>
    </source>
</evidence>
<dbReference type="SUPFAM" id="SSF48208">
    <property type="entry name" value="Six-hairpin glycosidases"/>
    <property type="match status" value="1"/>
</dbReference>
<dbReference type="InterPro" id="IPR052369">
    <property type="entry name" value="UG_Glycosaminoglycan_Hydrolase"/>
</dbReference>
<sequence>MSKLKIQHELDLDMWWNGAQLKVDRMLARKPELAPHAAKDGEYDGLTLDNWISGFWPGMLWIFYDMTGDAKYKEAAWEWDIRMERLTLEESRFHHDVGFQYLPTAVLKYKLTGDADGRRRGLAAANFLAGRFNLAGQYIRAWNKDLPGWAIIDCLMNLSLLYWAAEEGEDPRFRHVANAHANMALQHMIRADGSTCHVVSFDPESGDLLEYMGWQGYAPDSCWSRGNAWALYGMANAYRYTNNKDYLYAAERVAHHFIASLQGQGVPPWDFRVPNPDTEPRDTSAAAIAASGLLELAALTTPEVGTVYRKAAERIVLALSTEYAAFHAPEHEGILLGGTGHKPADTNIDVSLIYGDYYYIEALAKLRGWVHRVF</sequence>
<dbReference type="Gene3D" id="1.50.10.10">
    <property type="match status" value="1"/>
</dbReference>
<evidence type="ECO:0000256" key="2">
    <source>
        <dbReference type="ARBA" id="ARBA00038358"/>
    </source>
</evidence>
<evidence type="ECO:0000313" key="6">
    <source>
        <dbReference type="Proteomes" id="UP000187074"/>
    </source>
</evidence>
<comment type="similarity">
    <text evidence="2">Belongs to the glycosyl hydrolase 88 family.</text>
</comment>
<evidence type="ECO:0000313" key="5">
    <source>
        <dbReference type="EMBL" id="OME92086.1"/>
    </source>
</evidence>
<keyword evidence="1 5" id="KW-0378">Hydrolase</keyword>
<protein>
    <submittedName>
        <fullName evidence="5">Glycosyl hydrolase</fullName>
    </submittedName>
</protein>
<dbReference type="AlphaFoldDB" id="A0A1R1B0M0"/>
<name>A0A1R1B0M0_PAELA</name>
<feature type="binding site" evidence="4">
    <location>
        <position position="229"/>
    </location>
    <ligand>
        <name>substrate</name>
    </ligand>
</feature>
<feature type="active site" description="Nucleophile" evidence="3">
    <location>
        <position position="96"/>
    </location>
</feature>
<dbReference type="PANTHER" id="PTHR36845:SF1">
    <property type="entry name" value="HYDROLASE, PUTATIVE (AFU_ORTHOLOGUE AFUA_7G05090)-RELATED"/>
    <property type="match status" value="1"/>
</dbReference>
<dbReference type="RefSeq" id="WP_076323346.1">
    <property type="nucleotide sequence ID" value="NZ_MRTF01000005.1"/>
</dbReference>
<dbReference type="InterPro" id="IPR012341">
    <property type="entry name" value="6hp_glycosidase-like_sf"/>
</dbReference>
<dbReference type="GO" id="GO:0052757">
    <property type="term" value="F:chondroitin hydrolase activity"/>
    <property type="evidence" value="ECO:0007669"/>
    <property type="project" value="TreeGrafter"/>
</dbReference>